<comment type="caution">
    <text evidence="1">The sequence shown here is derived from an EMBL/GenBank/DDBJ whole genome shotgun (WGS) entry which is preliminary data.</text>
</comment>
<dbReference type="EMBL" id="JBHLYR010000087">
    <property type="protein sequence ID" value="MFB9995369.1"/>
    <property type="molecule type" value="Genomic_DNA"/>
</dbReference>
<name>A0ABV6B6H2_9DEIO</name>
<evidence type="ECO:0000313" key="1">
    <source>
        <dbReference type="EMBL" id="MFB9995369.1"/>
    </source>
</evidence>
<reference evidence="1 2" key="1">
    <citation type="submission" date="2024-09" db="EMBL/GenBank/DDBJ databases">
        <authorList>
            <person name="Sun Q."/>
            <person name="Mori K."/>
        </authorList>
    </citation>
    <scope>NUCLEOTIDE SEQUENCE [LARGE SCALE GENOMIC DNA]</scope>
    <source>
        <strain evidence="1 2">JCM 13503</strain>
    </source>
</reference>
<accession>A0ABV6B6H2</accession>
<evidence type="ECO:0000313" key="2">
    <source>
        <dbReference type="Proteomes" id="UP001589733"/>
    </source>
</evidence>
<keyword evidence="2" id="KW-1185">Reference proteome</keyword>
<organism evidence="1 2">
    <name type="scientific">Deinococcus oregonensis</name>
    <dbReference type="NCBI Taxonomy" id="1805970"/>
    <lineage>
        <taxon>Bacteria</taxon>
        <taxon>Thermotogati</taxon>
        <taxon>Deinococcota</taxon>
        <taxon>Deinococci</taxon>
        <taxon>Deinococcales</taxon>
        <taxon>Deinococcaceae</taxon>
        <taxon>Deinococcus</taxon>
    </lineage>
</organism>
<dbReference type="RefSeq" id="WP_380017237.1">
    <property type="nucleotide sequence ID" value="NZ_JBHLYR010000087.1"/>
</dbReference>
<dbReference type="Proteomes" id="UP001589733">
    <property type="component" value="Unassembled WGS sequence"/>
</dbReference>
<gene>
    <name evidence="1" type="ORF">ACFFLM_25845</name>
</gene>
<proteinExistence type="predicted"/>
<sequence>MALDYAELHQQAEQWKAEGKTPDESAALAASRGASTMEVIALLRQVFDLFPAQAKSSGVGAVHGDKYRGKP</sequence>
<protein>
    <submittedName>
        <fullName evidence="1">Uncharacterized protein</fullName>
    </submittedName>
</protein>